<dbReference type="EMBL" id="JACSQB010000048">
    <property type="protein sequence ID" value="MBD8046788.1"/>
    <property type="molecule type" value="Genomic_DNA"/>
</dbReference>
<keyword evidence="3" id="KW-1185">Reference proteome</keyword>
<name>A0ABR8YRD0_9CLOT</name>
<sequence>MHYNPEFHPNNRKPWDEEDLTYLIHWYDRIGPEEMSFALGRTMKTVQTKVSELRKKGVMKKPAKQIRHKRIKKEMA</sequence>
<feature type="compositionally biased region" description="Basic residues" evidence="1">
    <location>
        <begin position="56"/>
        <end position="76"/>
    </location>
</feature>
<feature type="region of interest" description="Disordered" evidence="1">
    <location>
        <begin position="54"/>
        <end position="76"/>
    </location>
</feature>
<evidence type="ECO:0000313" key="2">
    <source>
        <dbReference type="EMBL" id="MBD8046788.1"/>
    </source>
</evidence>
<comment type="caution">
    <text evidence="2">The sequence shown here is derived from an EMBL/GenBank/DDBJ whole genome shotgun (WGS) entry which is preliminary data.</text>
</comment>
<accession>A0ABR8YRD0</accession>
<evidence type="ECO:0000313" key="3">
    <source>
        <dbReference type="Proteomes" id="UP000627166"/>
    </source>
</evidence>
<gene>
    <name evidence="2" type="ORF">H9637_06985</name>
</gene>
<dbReference type="Proteomes" id="UP000627166">
    <property type="component" value="Unassembled WGS sequence"/>
</dbReference>
<protein>
    <submittedName>
        <fullName evidence="2">Uncharacterized protein</fullName>
    </submittedName>
</protein>
<reference evidence="2 3" key="1">
    <citation type="submission" date="2020-08" db="EMBL/GenBank/DDBJ databases">
        <title>A Genomic Blueprint of the Chicken Gut Microbiome.</title>
        <authorList>
            <person name="Gilroy R."/>
            <person name="Ravi A."/>
            <person name="Getino M."/>
            <person name="Pursley I."/>
            <person name="Horton D.L."/>
            <person name="Alikhan N.-F."/>
            <person name="Baker D."/>
            <person name="Gharbi K."/>
            <person name="Hall N."/>
            <person name="Watson M."/>
            <person name="Adriaenssens E.M."/>
            <person name="Foster-Nyarko E."/>
            <person name="Jarju S."/>
            <person name="Secka A."/>
            <person name="Antonio M."/>
            <person name="Oren A."/>
            <person name="Chaudhuri R."/>
            <person name="La Ragione R.M."/>
            <person name="Hildebrand F."/>
            <person name="Pallen M.J."/>
        </authorList>
    </citation>
    <scope>NUCLEOTIDE SEQUENCE [LARGE SCALE GENOMIC DNA]</scope>
    <source>
        <strain evidence="2 3">N37</strain>
    </source>
</reference>
<organism evidence="2 3">
    <name type="scientific">Clostridium faecium</name>
    <dbReference type="NCBI Taxonomy" id="2762223"/>
    <lineage>
        <taxon>Bacteria</taxon>
        <taxon>Bacillati</taxon>
        <taxon>Bacillota</taxon>
        <taxon>Clostridia</taxon>
        <taxon>Eubacteriales</taxon>
        <taxon>Clostridiaceae</taxon>
        <taxon>Clostridium</taxon>
    </lineage>
</organism>
<evidence type="ECO:0000256" key="1">
    <source>
        <dbReference type="SAM" id="MobiDB-lite"/>
    </source>
</evidence>
<proteinExistence type="predicted"/>